<feature type="transmembrane region" description="Helical" evidence="8">
    <location>
        <begin position="12"/>
        <end position="34"/>
    </location>
</feature>
<evidence type="ECO:0000256" key="8">
    <source>
        <dbReference type="SAM" id="Phobius"/>
    </source>
</evidence>
<evidence type="ECO:0000313" key="10">
    <source>
        <dbReference type="EMBL" id="GAQ24193.1"/>
    </source>
</evidence>
<keyword evidence="3" id="KW-0813">Transport</keyword>
<dbReference type="Gene3D" id="1.20.1250.20">
    <property type="entry name" value="MFS general substrate transporter like domains"/>
    <property type="match status" value="1"/>
</dbReference>
<keyword evidence="7 8" id="KW-0472">Membrane</keyword>
<dbReference type="NCBIfam" id="TIGR00711">
    <property type="entry name" value="efflux_EmrB"/>
    <property type="match status" value="1"/>
</dbReference>
<feature type="transmembrane region" description="Helical" evidence="8">
    <location>
        <begin position="294"/>
        <end position="316"/>
    </location>
</feature>
<feature type="transmembrane region" description="Helical" evidence="8">
    <location>
        <begin position="196"/>
        <end position="215"/>
    </location>
</feature>
<dbReference type="InterPro" id="IPR036259">
    <property type="entry name" value="MFS_trans_sf"/>
</dbReference>
<protein>
    <submittedName>
        <fullName evidence="10">Drug resistance transporter, EmrB/QacA subfamily</fullName>
    </submittedName>
</protein>
<evidence type="ECO:0000256" key="4">
    <source>
        <dbReference type="ARBA" id="ARBA00022475"/>
    </source>
</evidence>
<dbReference type="EMBL" id="DF976999">
    <property type="protein sequence ID" value="GAQ24193.1"/>
    <property type="molecule type" value="Genomic_DNA"/>
</dbReference>
<dbReference type="InterPro" id="IPR011701">
    <property type="entry name" value="MFS"/>
</dbReference>
<feature type="domain" description="Major facilitator superfamily (MFS) profile" evidence="9">
    <location>
        <begin position="11"/>
        <end position="454"/>
    </location>
</feature>
<dbReference type="Gene3D" id="1.20.1720.10">
    <property type="entry name" value="Multidrug resistance protein D"/>
    <property type="match status" value="1"/>
</dbReference>
<evidence type="ECO:0000256" key="3">
    <source>
        <dbReference type="ARBA" id="ARBA00022448"/>
    </source>
</evidence>
<evidence type="ECO:0000256" key="2">
    <source>
        <dbReference type="ARBA" id="ARBA00008537"/>
    </source>
</evidence>
<evidence type="ECO:0000256" key="5">
    <source>
        <dbReference type="ARBA" id="ARBA00022692"/>
    </source>
</evidence>
<organism evidence="10">
    <name type="scientific">Tepidanaerobacter syntrophicus</name>
    <dbReference type="NCBI Taxonomy" id="224999"/>
    <lineage>
        <taxon>Bacteria</taxon>
        <taxon>Bacillati</taxon>
        <taxon>Bacillota</taxon>
        <taxon>Clostridia</taxon>
        <taxon>Thermosediminibacterales</taxon>
        <taxon>Tepidanaerobacteraceae</taxon>
        <taxon>Tepidanaerobacter</taxon>
    </lineage>
</organism>
<feature type="transmembrane region" description="Helical" evidence="8">
    <location>
        <begin position="221"/>
        <end position="245"/>
    </location>
</feature>
<dbReference type="PROSITE" id="PS50850">
    <property type="entry name" value="MFS"/>
    <property type="match status" value="1"/>
</dbReference>
<keyword evidence="6 8" id="KW-1133">Transmembrane helix</keyword>
<dbReference type="PANTHER" id="PTHR42718">
    <property type="entry name" value="MAJOR FACILITATOR SUPERFAMILY MULTIDRUG TRANSPORTER MFSC"/>
    <property type="match status" value="1"/>
</dbReference>
<feature type="transmembrane region" description="Helical" evidence="8">
    <location>
        <begin position="266"/>
        <end position="288"/>
    </location>
</feature>
<feature type="transmembrane region" description="Helical" evidence="8">
    <location>
        <begin position="165"/>
        <end position="184"/>
    </location>
</feature>
<gene>
    <name evidence="10" type="ORF">TSYNT_516</name>
</gene>
<comment type="similarity">
    <text evidence="2">Belongs to the major facilitator superfamily. EmrB family.</text>
</comment>
<dbReference type="Proteomes" id="UP000062160">
    <property type="component" value="Unassembled WGS sequence"/>
</dbReference>
<name>A0A0U9HK65_9FIRM</name>
<sequence>MNRENKSKWSILIAVMLGSIMAPIDGSIMNIAMPTLTKVFNAPLEIVSWVSMAYLLVVSSTLLMFGRLGDIKGYRPIYQTGLLIFTVASALCGLSHSISALIAGRVFQAIGGGMLLSMAPAILTAVFPATERGKALGMNAMSVAVGLAIGPSLGGFLVSTLGWEYIFFINVPIGFIALIWAQIVLPKTYDRRDERFDTIGALLAFLFLFSLLLYINRGSQWGWTSAIGIALLALGVLSILAFIIIESRHPEPLLDLSLFKNRLFTAGTISTLLNFSAQYIMTFLTPFYLTQKGLSASTAGAVMTAFPVVMLIVSPISGILSDKIGARGLSTLGAAISALGIFLMSTLTLDSPILHIVIVLAVFGIGNGLFQSPNNSSVMGSVPRDRLGIASSFLATMRNVGMVMGIAVGGAVFSNYNQYFSITKGLPEPDAFMAAIRIAYLAGMALDILCALTSAVRGKPDIKKQED</sequence>
<keyword evidence="5 8" id="KW-0812">Transmembrane</keyword>
<dbReference type="OrthoDB" id="102502at2"/>
<comment type="subcellular location">
    <subcellularLocation>
        <location evidence="1">Cell membrane</location>
        <topology evidence="1">Multi-pass membrane protein</topology>
    </subcellularLocation>
</comment>
<evidence type="ECO:0000256" key="1">
    <source>
        <dbReference type="ARBA" id="ARBA00004651"/>
    </source>
</evidence>
<dbReference type="SUPFAM" id="SSF103473">
    <property type="entry name" value="MFS general substrate transporter"/>
    <property type="match status" value="2"/>
</dbReference>
<reference evidence="10" key="1">
    <citation type="journal article" date="2016" name="Genome Announc.">
        <title>Draft Genome Sequence of the Syntrophic Lactate-Degrading Bacterium Tepidanaerobacter syntrophicus JLT.</title>
        <authorList>
            <person name="Matsuura N."/>
            <person name="Ohashi A."/>
            <person name="Tourlousse D.M."/>
            <person name="Sekiguchi Y."/>
        </authorList>
    </citation>
    <scope>NUCLEOTIDE SEQUENCE [LARGE SCALE GENOMIC DNA]</scope>
    <source>
        <strain evidence="10">JL</strain>
    </source>
</reference>
<feature type="transmembrane region" description="Helical" evidence="8">
    <location>
        <begin position="391"/>
        <end position="414"/>
    </location>
</feature>
<dbReference type="RefSeq" id="WP_059031677.1">
    <property type="nucleotide sequence ID" value="NZ_BSDN01000001.1"/>
</dbReference>
<dbReference type="InterPro" id="IPR004638">
    <property type="entry name" value="EmrB-like"/>
</dbReference>
<dbReference type="GO" id="GO:0005886">
    <property type="term" value="C:plasma membrane"/>
    <property type="evidence" value="ECO:0007669"/>
    <property type="project" value="UniProtKB-SubCell"/>
</dbReference>
<evidence type="ECO:0000259" key="9">
    <source>
        <dbReference type="PROSITE" id="PS50850"/>
    </source>
</evidence>
<feature type="transmembrane region" description="Helical" evidence="8">
    <location>
        <begin position="328"/>
        <end position="347"/>
    </location>
</feature>
<evidence type="ECO:0000256" key="6">
    <source>
        <dbReference type="ARBA" id="ARBA00022989"/>
    </source>
</evidence>
<dbReference type="AlphaFoldDB" id="A0A0U9HK65"/>
<feature type="transmembrane region" description="Helical" evidence="8">
    <location>
        <begin position="77"/>
        <end position="103"/>
    </location>
</feature>
<dbReference type="GO" id="GO:0022857">
    <property type="term" value="F:transmembrane transporter activity"/>
    <property type="evidence" value="ECO:0007669"/>
    <property type="project" value="InterPro"/>
</dbReference>
<feature type="transmembrane region" description="Helical" evidence="8">
    <location>
        <begin position="46"/>
        <end position="65"/>
    </location>
</feature>
<proteinExistence type="inferred from homology"/>
<dbReference type="Pfam" id="PF07690">
    <property type="entry name" value="MFS_1"/>
    <property type="match status" value="1"/>
</dbReference>
<feature type="transmembrane region" description="Helical" evidence="8">
    <location>
        <begin position="140"/>
        <end position="159"/>
    </location>
</feature>
<dbReference type="CDD" id="cd17321">
    <property type="entry name" value="MFS_MMR_MDR_like"/>
    <property type="match status" value="1"/>
</dbReference>
<feature type="transmembrane region" description="Helical" evidence="8">
    <location>
        <begin position="434"/>
        <end position="456"/>
    </location>
</feature>
<keyword evidence="11" id="KW-1185">Reference proteome</keyword>
<dbReference type="STRING" id="224999.GCA_001485475_00172"/>
<dbReference type="PRINTS" id="PR01036">
    <property type="entry name" value="TCRTETB"/>
</dbReference>
<dbReference type="PANTHER" id="PTHR42718:SF9">
    <property type="entry name" value="MAJOR FACILITATOR SUPERFAMILY MULTIDRUG TRANSPORTER MFSC"/>
    <property type="match status" value="1"/>
</dbReference>
<feature type="transmembrane region" description="Helical" evidence="8">
    <location>
        <begin position="109"/>
        <end position="128"/>
    </location>
</feature>
<dbReference type="InterPro" id="IPR020846">
    <property type="entry name" value="MFS_dom"/>
</dbReference>
<evidence type="ECO:0000256" key="7">
    <source>
        <dbReference type="ARBA" id="ARBA00023136"/>
    </source>
</evidence>
<keyword evidence="4" id="KW-1003">Cell membrane</keyword>
<accession>A0A0U9HK65</accession>
<evidence type="ECO:0000313" key="11">
    <source>
        <dbReference type="Proteomes" id="UP000062160"/>
    </source>
</evidence>
<feature type="transmembrane region" description="Helical" evidence="8">
    <location>
        <begin position="353"/>
        <end position="370"/>
    </location>
</feature>
<dbReference type="FunFam" id="1.20.1720.10:FF:000021">
    <property type="entry name" value="Drug resistance transporter, EmrB/QacA subfamily"/>
    <property type="match status" value="1"/>
</dbReference>